<evidence type="ECO:0000313" key="1">
    <source>
        <dbReference type="EMBL" id="SFB27180.1"/>
    </source>
</evidence>
<sequence length="341" mass="41116">MDYEEFLDMFSFWFEESPIYEQRHYEYKIFTDGYKGQNEQERKMIRNHNSVCNKSDSDTMIGDIFFVDLGEVSESVKIMLKFDLELLFEAYEIDGWDLVWKVVGELIDERFAKTEESKVPKLIRESYDYDRIKDYLKLSMVNYDDNKNKLSNVIYKRIGDMAIVLYMCEYLPELEMDMKYSLSEEYMKFWKLSKDEIFHAALLNTYMNALPRMYTDSEYHLMCIDDSPRRYDQGAYMSIGSEITFDKEENYRFTTVNQEYGAISFFYPGIQEKLMEFAGGDFYVVFADEYEFRIYPVDGPKKLDEIKKVIENRYEEELDEVLSRKIYRFDSKEKMLYEVEE</sequence>
<accession>A0A1I0ZRW2</accession>
<dbReference type="Pfam" id="PF18941">
    <property type="entry name" value="DUF5688"/>
    <property type="match status" value="1"/>
</dbReference>
<reference evidence="1 2" key="1">
    <citation type="submission" date="2016-10" db="EMBL/GenBank/DDBJ databases">
        <authorList>
            <person name="de Groot N.N."/>
        </authorList>
    </citation>
    <scope>NUCLEOTIDE SEQUENCE [LARGE SCALE GENOMIC DNA]</scope>
    <source>
        <strain evidence="1 2">DSM 5522</strain>
    </source>
</reference>
<dbReference type="Proteomes" id="UP000198838">
    <property type="component" value="Unassembled WGS sequence"/>
</dbReference>
<dbReference type="STRING" id="1120918.SAMN05216249_11654"/>
<dbReference type="RefSeq" id="WP_092873516.1">
    <property type="nucleotide sequence ID" value="NZ_FOJY01000016.1"/>
</dbReference>
<proteinExistence type="predicted"/>
<dbReference type="EMBL" id="FOJY01000016">
    <property type="protein sequence ID" value="SFB27180.1"/>
    <property type="molecule type" value="Genomic_DNA"/>
</dbReference>
<keyword evidence="2" id="KW-1185">Reference proteome</keyword>
<dbReference type="InterPro" id="IPR043743">
    <property type="entry name" value="DUF5688"/>
</dbReference>
<evidence type="ECO:0000313" key="2">
    <source>
        <dbReference type="Proteomes" id="UP000198838"/>
    </source>
</evidence>
<organism evidence="1 2">
    <name type="scientific">Acetitomaculum ruminis DSM 5522</name>
    <dbReference type="NCBI Taxonomy" id="1120918"/>
    <lineage>
        <taxon>Bacteria</taxon>
        <taxon>Bacillati</taxon>
        <taxon>Bacillota</taxon>
        <taxon>Clostridia</taxon>
        <taxon>Lachnospirales</taxon>
        <taxon>Lachnospiraceae</taxon>
        <taxon>Acetitomaculum</taxon>
    </lineage>
</organism>
<gene>
    <name evidence="1" type="ORF">SAMN05216249_11654</name>
</gene>
<dbReference type="OrthoDB" id="1655031at2"/>
<name>A0A1I0ZRW2_9FIRM</name>
<dbReference type="AlphaFoldDB" id="A0A1I0ZRW2"/>
<protein>
    <submittedName>
        <fullName evidence="1">Uncharacterized protein</fullName>
    </submittedName>
</protein>